<dbReference type="AlphaFoldDB" id="A0A099I8F4"/>
<evidence type="ECO:0000259" key="1">
    <source>
        <dbReference type="Pfam" id="PF13173"/>
    </source>
</evidence>
<feature type="domain" description="AAA" evidence="1">
    <location>
        <begin position="18"/>
        <end position="152"/>
    </location>
</feature>
<dbReference type="EMBL" id="JQIF01000023">
    <property type="protein sequence ID" value="KGJ53965.1"/>
    <property type="molecule type" value="Genomic_DNA"/>
</dbReference>
<accession>A0A099I8F4</accession>
<dbReference type="PANTHER" id="PTHR33295:SF7">
    <property type="entry name" value="ATPASE"/>
    <property type="match status" value="1"/>
</dbReference>
<evidence type="ECO:0008006" key="5">
    <source>
        <dbReference type="Google" id="ProtNLM"/>
    </source>
</evidence>
<dbReference type="Pfam" id="PF13635">
    <property type="entry name" value="DUF4143"/>
    <property type="match status" value="1"/>
</dbReference>
<name>A0A099I8F4_CLOIN</name>
<protein>
    <recommendedName>
        <fullName evidence="5">ATP-binding protein</fullName>
    </recommendedName>
</protein>
<organism evidence="3 4">
    <name type="scientific">Clostridium innocuum</name>
    <dbReference type="NCBI Taxonomy" id="1522"/>
    <lineage>
        <taxon>Bacteria</taxon>
        <taxon>Bacillati</taxon>
        <taxon>Bacillota</taxon>
        <taxon>Clostridia</taxon>
        <taxon>Eubacteriales</taxon>
        <taxon>Clostridiaceae</taxon>
        <taxon>Clostridium</taxon>
    </lineage>
</organism>
<dbReference type="Proteomes" id="UP000030008">
    <property type="component" value="Unassembled WGS sequence"/>
</dbReference>
<dbReference type="InterPro" id="IPR025420">
    <property type="entry name" value="DUF4143"/>
</dbReference>
<reference evidence="3 4" key="1">
    <citation type="submission" date="2014-08" db="EMBL/GenBank/DDBJ databases">
        <title>Clostridium innocuum, an unnegligible vancomycin-resistant pathogen causing extra-intestinal infections.</title>
        <authorList>
            <person name="Feng Y."/>
            <person name="Chiu C.-H."/>
        </authorList>
    </citation>
    <scope>NUCLEOTIDE SEQUENCE [LARGE SCALE GENOMIC DNA]</scope>
    <source>
        <strain evidence="3 4">AN88</strain>
    </source>
</reference>
<dbReference type="InterPro" id="IPR041682">
    <property type="entry name" value="AAA_14"/>
</dbReference>
<comment type="caution">
    <text evidence="3">The sequence shown here is derived from an EMBL/GenBank/DDBJ whole genome shotgun (WGS) entry which is preliminary data.</text>
</comment>
<evidence type="ECO:0000259" key="2">
    <source>
        <dbReference type="Pfam" id="PF13635"/>
    </source>
</evidence>
<sequence>MYRMIEENFLKWKKQENHKPLLISGSRQVGKTYSILNFAKKHYLSYVYINFERDDDIRAFFEQTSKPQEIMMNLQVFFPEADWKTKEILVILDEIQACPQALTSIKFLSTETPYDYILSGSLLGVAVNRTSSYPVGYVESMEMQPMGFMEFLYAVGLKAEHISYLKECYTEKRSVNEGIHKEYMKHFRNYIITGGMPEAVKTFVETGDFVKTRNIQQQIVEGYYRDMAKYADASEKIRTHECFRSIPLQLAKENKKFQYKLVRKGGQAAHFENSLQWLKDSGTISFCYRLQCIDVPMEAYEESSVYKIYMSDTGLLLSQFKENVMQDILKNELGVYKGAIYENIVAQMLTFNKYSLHYFEPSSHSEIDFIIEQDCGIVPIEVKSSMNTRARSLKAYIDKYEPKRALRFSIRNLNISERIEDYPLYMLMFL</sequence>
<gene>
    <name evidence="3" type="ORF">CIAN88_05285</name>
</gene>
<feature type="domain" description="DUF4143" evidence="2">
    <location>
        <begin position="225"/>
        <end position="385"/>
    </location>
</feature>
<evidence type="ECO:0000313" key="3">
    <source>
        <dbReference type="EMBL" id="KGJ53965.1"/>
    </source>
</evidence>
<dbReference type="SUPFAM" id="SSF52540">
    <property type="entry name" value="P-loop containing nucleoside triphosphate hydrolases"/>
    <property type="match status" value="1"/>
</dbReference>
<dbReference type="InterPro" id="IPR027417">
    <property type="entry name" value="P-loop_NTPase"/>
</dbReference>
<dbReference type="Pfam" id="PF13173">
    <property type="entry name" value="AAA_14"/>
    <property type="match status" value="1"/>
</dbReference>
<dbReference type="Gene3D" id="3.40.50.300">
    <property type="entry name" value="P-loop containing nucleotide triphosphate hydrolases"/>
    <property type="match status" value="1"/>
</dbReference>
<proteinExistence type="predicted"/>
<evidence type="ECO:0000313" key="4">
    <source>
        <dbReference type="Proteomes" id="UP000030008"/>
    </source>
</evidence>
<dbReference type="PANTHER" id="PTHR33295">
    <property type="entry name" value="ATPASE"/>
    <property type="match status" value="1"/>
</dbReference>